<name>A0A6B0T583_9EURY</name>
<comment type="caution">
    <text evidence="2">The sequence shown here is derived from an EMBL/GenBank/DDBJ whole genome shotgun (WGS) entry which is preliminary data.</text>
</comment>
<keyword evidence="1" id="KW-1133">Transmembrane helix</keyword>
<keyword evidence="1" id="KW-0812">Transmembrane</keyword>
<gene>
    <name evidence="2" type="ORF">GRX03_03705</name>
</gene>
<feature type="transmembrane region" description="Helical" evidence="1">
    <location>
        <begin position="21"/>
        <end position="42"/>
    </location>
</feature>
<keyword evidence="3" id="KW-1185">Reference proteome</keyword>
<accession>A0A6B0T583</accession>
<protein>
    <submittedName>
        <fullName evidence="2">Uncharacterized protein</fullName>
    </submittedName>
</protein>
<dbReference type="Proteomes" id="UP000466535">
    <property type="component" value="Unassembled WGS sequence"/>
</dbReference>
<proteinExistence type="predicted"/>
<sequence length="153" mass="16286">MDSSRIAADERGMTSVVGKTLVIGIVLLYVGGMTTLLLGGVVPEYRSTAGAELGDRVLATAGGAIEQSVSEVNGTVRTNRSVDLPSTIRGRHYELELAGTRLRLRHPDPAIEGELSLALPPTMSTTNATWRSGTDLQIRVSGPRQNRTLTIDS</sequence>
<evidence type="ECO:0000313" key="2">
    <source>
        <dbReference type="EMBL" id="MXR50713.1"/>
    </source>
</evidence>
<dbReference type="AlphaFoldDB" id="A0A6B0T583"/>
<evidence type="ECO:0000313" key="3">
    <source>
        <dbReference type="Proteomes" id="UP000466535"/>
    </source>
</evidence>
<evidence type="ECO:0000256" key="1">
    <source>
        <dbReference type="SAM" id="Phobius"/>
    </source>
</evidence>
<dbReference type="InterPro" id="IPR055690">
    <property type="entry name" value="DUF7266"/>
</dbReference>
<reference evidence="2 3" key="1">
    <citation type="submission" date="2019-12" db="EMBL/GenBank/DDBJ databases">
        <title>Isolation and characterization of three novel carbon monoxide-oxidizing members of Halobacteria from salione crusts and soils.</title>
        <authorList>
            <person name="Myers M.R."/>
            <person name="King G.M."/>
        </authorList>
    </citation>
    <scope>NUCLEOTIDE SEQUENCE [LARGE SCALE GENOMIC DNA]</scope>
    <source>
        <strain evidence="2 3">WSH3</strain>
    </source>
</reference>
<dbReference type="EMBL" id="WUUT01000001">
    <property type="protein sequence ID" value="MXR50713.1"/>
    <property type="molecule type" value="Genomic_DNA"/>
</dbReference>
<keyword evidence="1" id="KW-0472">Membrane</keyword>
<dbReference type="RefSeq" id="WP_159762815.1">
    <property type="nucleotide sequence ID" value="NZ_WUUT01000001.1"/>
</dbReference>
<dbReference type="OrthoDB" id="306663at2157"/>
<dbReference type="Pfam" id="PF23928">
    <property type="entry name" value="DUF7266"/>
    <property type="match status" value="1"/>
</dbReference>
<organism evidence="2 3">
    <name type="scientific">Halovenus carboxidivorans</name>
    <dbReference type="NCBI Taxonomy" id="2692199"/>
    <lineage>
        <taxon>Archaea</taxon>
        <taxon>Methanobacteriati</taxon>
        <taxon>Methanobacteriota</taxon>
        <taxon>Stenosarchaea group</taxon>
        <taxon>Halobacteria</taxon>
        <taxon>Halobacteriales</taxon>
        <taxon>Haloarculaceae</taxon>
        <taxon>Halovenus</taxon>
    </lineage>
</organism>